<evidence type="ECO:0000313" key="3">
    <source>
        <dbReference type="Proteomes" id="UP000694251"/>
    </source>
</evidence>
<dbReference type="InterPro" id="IPR055294">
    <property type="entry name" value="FBL60-like"/>
</dbReference>
<dbReference type="PANTHER" id="PTHR31293:SF12">
    <property type="entry name" value="RNI-LIKE SUPERFAMILY PROTEIN"/>
    <property type="match status" value="1"/>
</dbReference>
<comment type="caution">
    <text evidence="2">The sequence shown here is derived from an EMBL/GenBank/DDBJ whole genome shotgun (WGS) entry which is preliminary data.</text>
</comment>
<evidence type="ECO:0000313" key="2">
    <source>
        <dbReference type="EMBL" id="KAG7633249.1"/>
    </source>
</evidence>
<dbReference type="Pfam" id="PF24758">
    <property type="entry name" value="LRR_At5g56370"/>
    <property type="match status" value="1"/>
</dbReference>
<evidence type="ECO:0000259" key="1">
    <source>
        <dbReference type="PROSITE" id="PS50181"/>
    </source>
</evidence>
<keyword evidence="3" id="KW-1185">Reference proteome</keyword>
<dbReference type="PANTHER" id="PTHR31293">
    <property type="entry name" value="RNI-LIKE SUPERFAMILY PROTEIN"/>
    <property type="match status" value="1"/>
</dbReference>
<dbReference type="SMART" id="SM00579">
    <property type="entry name" value="FBD"/>
    <property type="match status" value="1"/>
</dbReference>
<dbReference type="InterPro" id="IPR001810">
    <property type="entry name" value="F-box_dom"/>
</dbReference>
<reference evidence="2 3" key="1">
    <citation type="submission" date="2020-12" db="EMBL/GenBank/DDBJ databases">
        <title>Concerted genomic and epigenomic changes stabilize Arabidopsis allopolyploids.</title>
        <authorList>
            <person name="Chen Z."/>
        </authorList>
    </citation>
    <scope>NUCLEOTIDE SEQUENCE [LARGE SCALE GENOMIC DNA]</scope>
    <source>
        <strain evidence="2">As9502</strain>
        <tissue evidence="2">Leaf</tissue>
    </source>
</reference>
<dbReference type="InterPro" id="IPR006566">
    <property type="entry name" value="FBD"/>
</dbReference>
<sequence>MEQLNPASMDCLPDELLVEILSSLTTKQAVSTSLLSKRWKTLYSLVHNLDIDDYILFHREDGYHRYRPDIQKSFEDFVERTLAFRGHIKTFSLKSRELYAFGLGVDVVNRWICNALERGVSELHLCINSQFELPYKFFTSTTLVMLSLGRGIDCPRIPPDTSLPVLKILFLDSIRFKDDKFSDVFLAACPVLEELTIHDMNYPYVISSKSIKKLSLTIDNSYYNCLIHNHSSILRLDTPNVVDLYYSDLPRRKAPHCHLDSLAKVTLDLHYLRYGYQKVQNYANVKNIISEICNVKTLHLTSSAVEVISVCRKDGLPVFNNLVELMFSSRKRHRKVLPLLLERSPNLETLILSDLYRYTYGRRHRFVGIQIPANNKIKMLSFMQYQGSATELKHISHLLLKMECLEVVKVYLATEMNDLKKMQLTEDVVKLPAASSKVKIQVMGS</sequence>
<protein>
    <submittedName>
        <fullName evidence="2">F-box-like domain superfamily</fullName>
    </submittedName>
</protein>
<dbReference type="InterPro" id="IPR055411">
    <property type="entry name" value="LRR_FXL15/At3g58940/PEG3-like"/>
</dbReference>
<proteinExistence type="predicted"/>
<dbReference type="EMBL" id="JAEFBJ010000003">
    <property type="protein sequence ID" value="KAG7633249.1"/>
    <property type="molecule type" value="Genomic_DNA"/>
</dbReference>
<dbReference type="Pfam" id="PF00646">
    <property type="entry name" value="F-box"/>
    <property type="match status" value="1"/>
</dbReference>
<dbReference type="OrthoDB" id="613853at2759"/>
<dbReference type="PROSITE" id="PS50181">
    <property type="entry name" value="FBOX"/>
    <property type="match status" value="1"/>
</dbReference>
<feature type="domain" description="F-box" evidence="1">
    <location>
        <begin position="6"/>
        <end position="60"/>
    </location>
</feature>
<name>A0A8T2FCW0_ARASU</name>
<accession>A0A8T2FCW0</accession>
<gene>
    <name evidence="2" type="ORF">ISN44_As03g035380</name>
</gene>
<dbReference type="Proteomes" id="UP000694251">
    <property type="component" value="Chromosome 3"/>
</dbReference>
<dbReference type="AlphaFoldDB" id="A0A8T2FCW0"/>
<organism evidence="2 3">
    <name type="scientific">Arabidopsis suecica</name>
    <name type="common">Swedish thale-cress</name>
    <name type="synonym">Cardaminopsis suecica</name>
    <dbReference type="NCBI Taxonomy" id="45249"/>
    <lineage>
        <taxon>Eukaryota</taxon>
        <taxon>Viridiplantae</taxon>
        <taxon>Streptophyta</taxon>
        <taxon>Embryophyta</taxon>
        <taxon>Tracheophyta</taxon>
        <taxon>Spermatophyta</taxon>
        <taxon>Magnoliopsida</taxon>
        <taxon>eudicotyledons</taxon>
        <taxon>Gunneridae</taxon>
        <taxon>Pentapetalae</taxon>
        <taxon>rosids</taxon>
        <taxon>malvids</taxon>
        <taxon>Brassicales</taxon>
        <taxon>Brassicaceae</taxon>
        <taxon>Camelineae</taxon>
        <taxon>Arabidopsis</taxon>
    </lineage>
</organism>